<dbReference type="Pfam" id="PF13966">
    <property type="entry name" value="zf-RVT"/>
    <property type="match status" value="1"/>
</dbReference>
<gene>
    <name evidence="2" type="ORF">G6F51_010424</name>
</gene>
<proteinExistence type="predicted"/>
<dbReference type="SUPFAM" id="SSF56672">
    <property type="entry name" value="DNA/RNA polymerases"/>
    <property type="match status" value="1"/>
</dbReference>
<dbReference type="InterPro" id="IPR005135">
    <property type="entry name" value="Endo/exonuclease/phosphatase"/>
</dbReference>
<evidence type="ECO:0000313" key="2">
    <source>
        <dbReference type="EMBL" id="KAG1537350.1"/>
    </source>
</evidence>
<dbReference type="PROSITE" id="PS50878">
    <property type="entry name" value="RT_POL"/>
    <property type="match status" value="1"/>
</dbReference>
<dbReference type="PROSITE" id="PS50007">
    <property type="entry name" value="PIPLC_X_DOMAIN"/>
    <property type="match status" value="1"/>
</dbReference>
<dbReference type="Gene3D" id="3.60.10.10">
    <property type="entry name" value="Endonuclease/exonuclease/phosphatase"/>
    <property type="match status" value="1"/>
</dbReference>
<name>A0A9P7C5Y2_RHIOR</name>
<dbReference type="EMBL" id="JAANIT010002150">
    <property type="protein sequence ID" value="KAG1537350.1"/>
    <property type="molecule type" value="Genomic_DNA"/>
</dbReference>
<dbReference type="GO" id="GO:0003824">
    <property type="term" value="F:catalytic activity"/>
    <property type="evidence" value="ECO:0007669"/>
    <property type="project" value="InterPro"/>
</dbReference>
<dbReference type="CDD" id="cd01650">
    <property type="entry name" value="RT_nLTR_like"/>
    <property type="match status" value="1"/>
</dbReference>
<dbReference type="Pfam" id="PF00078">
    <property type="entry name" value="RVT_1"/>
    <property type="match status" value="1"/>
</dbReference>
<evidence type="ECO:0000313" key="3">
    <source>
        <dbReference type="Proteomes" id="UP000717996"/>
    </source>
</evidence>
<feature type="domain" description="Reverse transcriptase" evidence="1">
    <location>
        <begin position="506"/>
        <end position="799"/>
    </location>
</feature>
<sequence length="1326" mass="148808">MPQSLSQHQSLSISTINCRGLRKTADPTVRNSFIRYLRTHSFDLIALQETHASTIDIQDIFHSQFQASSSLWSVHCGLVCFSPDYVLSNSFISTCGRIITATVSHITDCFLPVTVTVLYAPAARQDRMAFLRDLADNPSPFFSLNPTNHVVLGDWNYSYGDLSRSAPSSWLQFISQHFVDCLTPTGGIHQHTFHRGLSSSCIDYIFASPDLVRYKRSSSVVYIQPSWTDHCLLQANFQLPLNLDSPVTGPGLWRAHPGLSKDEAFCDILLFDLKHLIDHFPHGMTVQSKWEEIKRTTKDTALHYSRRKTFDLKQGEALLQRKRGGITRKIAANPQDAPQLLPQLNIVEHQLASIQQYRVDTLALRAGIRWRECGELSAGYLKRTVKQKSRRKNIECLRHPVSSSLCVTNDDMLDAAASFYGSLYSPEPIDQSAVDQLFSSLPPTFGLTEASQSSLLRPFSLSDLLVAVRRCPHQSSPGSDGLPYALLSVILQIPECQSIAVEVFNDALSFGIFPPSWFDTCVSLLPKKGDLSDLRNWRPISLINTDAKVFTRLLNGRLLPAVSSLITPFQTGFMRGRFIADNGLFMKLVMDHCSNIDSSAVGLLLDQEKAYDRVHPDYLRQVLTRIGIPDSFVDSICRLFFGTCLRVNVNGFLSGSVPQLRGLRQGDPLSPVLFNLAFEPFLRSVLHDPLFNGVSLPISTPAPVPLPPDMPAVKLLAYADDVICLLNAPSDLDRLIQHYTVYSRASNASLNYSKTQVLSLSGSSSIYSTTWRSPLQSYDINTWHDRTAPDPITYLGFPLSSSITQRDSFLDKIHTNIATACKIHSQRSLSVRGRATIVNSLILSKLWYVLRVIWVPVAFLDKIKSTVSRFLTTGIFPRLSFATMCLPRVLGGLGVLDPTVQQRALQMRWLVPLLQPSHPPSDAIRVLRKSIVLPWLAHYIYFHSVADVPSDTYWDYRLPFLFPDLRRPVLRASRVLSLLFAAVDALPRNWSHVVINSITALALPVMDLILSPDPSLGIPKSFSKLRGDNIFTIDLTSLITRARQPTELPSFPRLCKKFLKMVSDSQLSLAPFFLRTFLTSASASQANPAFDPVSHNRVDVSPFVDALFGLSPSSVHITDHPHSPRCALDSSFYRSLLSSNSPAVTISWKNFWSYPLSHHGRNVWYRLLHGKIPCRELMHKIIPLPVPDGACILCGQSDSIDHFLFRCPHKLPFWSSIWNRYFHRSFDTYRLTQALFYLNLPARKLLWMPAPSVILGAALVTLWKAHWRLVFDNIPFCLAPTLIAAEKLIAHFANEQVSGQGNSAFAILHVTFDMCRIYSNNFLNVV</sequence>
<dbReference type="InterPro" id="IPR000477">
    <property type="entry name" value="RT_dom"/>
</dbReference>
<reference evidence="2" key="1">
    <citation type="journal article" date="2020" name="Microb. Genom.">
        <title>Genetic diversity of clinical and environmental Mucorales isolates obtained from an investigation of mucormycosis cases among solid organ transplant recipients.</title>
        <authorList>
            <person name="Nguyen M.H."/>
            <person name="Kaul D."/>
            <person name="Muto C."/>
            <person name="Cheng S.J."/>
            <person name="Richter R.A."/>
            <person name="Bruno V.M."/>
            <person name="Liu G."/>
            <person name="Beyhan S."/>
            <person name="Sundermann A.J."/>
            <person name="Mounaud S."/>
            <person name="Pasculle A.W."/>
            <person name="Nierman W.C."/>
            <person name="Driscoll E."/>
            <person name="Cumbie R."/>
            <person name="Clancy C.J."/>
            <person name="Dupont C.L."/>
        </authorList>
    </citation>
    <scope>NUCLEOTIDE SEQUENCE</scope>
    <source>
        <strain evidence="2">GL16</strain>
    </source>
</reference>
<dbReference type="Pfam" id="PF03372">
    <property type="entry name" value="Exo_endo_phos"/>
    <property type="match status" value="1"/>
</dbReference>
<organism evidence="2 3">
    <name type="scientific">Rhizopus oryzae</name>
    <name type="common">Mucormycosis agent</name>
    <name type="synonym">Rhizopus arrhizus var. delemar</name>
    <dbReference type="NCBI Taxonomy" id="64495"/>
    <lineage>
        <taxon>Eukaryota</taxon>
        <taxon>Fungi</taxon>
        <taxon>Fungi incertae sedis</taxon>
        <taxon>Mucoromycota</taxon>
        <taxon>Mucoromycotina</taxon>
        <taxon>Mucoromycetes</taxon>
        <taxon>Mucorales</taxon>
        <taxon>Mucorineae</taxon>
        <taxon>Rhizopodaceae</taxon>
        <taxon>Rhizopus</taxon>
    </lineage>
</organism>
<accession>A0A9P7C5Y2</accession>
<comment type="caution">
    <text evidence="2">The sequence shown here is derived from an EMBL/GenBank/DDBJ whole genome shotgun (WGS) entry which is preliminary data.</text>
</comment>
<protein>
    <recommendedName>
        <fullName evidence="1">Reverse transcriptase domain-containing protein</fullName>
    </recommendedName>
</protein>
<dbReference type="SUPFAM" id="SSF56219">
    <property type="entry name" value="DNase I-like"/>
    <property type="match status" value="1"/>
</dbReference>
<dbReference type="PANTHER" id="PTHR19446">
    <property type="entry name" value="REVERSE TRANSCRIPTASES"/>
    <property type="match status" value="1"/>
</dbReference>
<dbReference type="Proteomes" id="UP000717996">
    <property type="component" value="Unassembled WGS sequence"/>
</dbReference>
<dbReference type="InterPro" id="IPR043502">
    <property type="entry name" value="DNA/RNA_pol_sf"/>
</dbReference>
<dbReference type="InterPro" id="IPR026960">
    <property type="entry name" value="RVT-Znf"/>
</dbReference>
<dbReference type="InterPro" id="IPR036691">
    <property type="entry name" value="Endo/exonu/phosph_ase_sf"/>
</dbReference>
<evidence type="ECO:0000259" key="1">
    <source>
        <dbReference type="PROSITE" id="PS50878"/>
    </source>
</evidence>